<protein>
    <submittedName>
        <fullName evidence="1">Uncharacterized protein</fullName>
    </submittedName>
</protein>
<proteinExistence type="predicted"/>
<organism evidence="1">
    <name type="scientific">Anguilla anguilla</name>
    <name type="common">European freshwater eel</name>
    <name type="synonym">Muraena anguilla</name>
    <dbReference type="NCBI Taxonomy" id="7936"/>
    <lineage>
        <taxon>Eukaryota</taxon>
        <taxon>Metazoa</taxon>
        <taxon>Chordata</taxon>
        <taxon>Craniata</taxon>
        <taxon>Vertebrata</taxon>
        <taxon>Euteleostomi</taxon>
        <taxon>Actinopterygii</taxon>
        <taxon>Neopterygii</taxon>
        <taxon>Teleostei</taxon>
        <taxon>Anguilliformes</taxon>
        <taxon>Anguillidae</taxon>
        <taxon>Anguilla</taxon>
    </lineage>
</organism>
<accession>A0A0E9U8Q4</accession>
<evidence type="ECO:0000313" key="1">
    <source>
        <dbReference type="EMBL" id="JAH61318.1"/>
    </source>
</evidence>
<reference evidence="1" key="1">
    <citation type="submission" date="2014-11" db="EMBL/GenBank/DDBJ databases">
        <authorList>
            <person name="Amaro Gonzalez C."/>
        </authorList>
    </citation>
    <scope>NUCLEOTIDE SEQUENCE</scope>
</reference>
<name>A0A0E9U8Q4_ANGAN</name>
<sequence>MKIKKRKKQWRNISLYLKDTYLTPTRVSELLYKLA</sequence>
<dbReference type="EMBL" id="GBXM01047259">
    <property type="protein sequence ID" value="JAH61318.1"/>
    <property type="molecule type" value="Transcribed_RNA"/>
</dbReference>
<dbReference type="AlphaFoldDB" id="A0A0E9U8Q4"/>
<reference evidence="1" key="2">
    <citation type="journal article" date="2015" name="Fish Shellfish Immunol.">
        <title>Early steps in the European eel (Anguilla anguilla)-Vibrio vulnificus interaction in the gills: Role of the RtxA13 toxin.</title>
        <authorList>
            <person name="Callol A."/>
            <person name="Pajuelo D."/>
            <person name="Ebbesson L."/>
            <person name="Teles M."/>
            <person name="MacKenzie S."/>
            <person name="Amaro C."/>
        </authorList>
    </citation>
    <scope>NUCLEOTIDE SEQUENCE</scope>
</reference>